<proteinExistence type="predicted"/>
<dbReference type="AlphaFoldDB" id="A0A926WFP6"/>
<name>A0A926WFP6_9NOST</name>
<evidence type="ECO:0000256" key="1">
    <source>
        <dbReference type="SAM" id="MobiDB-lite"/>
    </source>
</evidence>
<reference evidence="3" key="1">
    <citation type="journal article" date="2020" name="ISME J.">
        <title>Comparative genomics reveals insights into cyanobacterial evolution and habitat adaptation.</title>
        <authorList>
            <person name="Chen M.Y."/>
            <person name="Teng W.K."/>
            <person name="Zhao L."/>
            <person name="Hu C.X."/>
            <person name="Zhou Y.K."/>
            <person name="Han B.P."/>
            <person name="Song L.R."/>
            <person name="Shu W.S."/>
        </authorList>
    </citation>
    <scope>NUCLEOTIDE SEQUENCE [LARGE SCALE GENOMIC DNA]</scope>
    <source>
        <strain evidence="3">FACHB-251</strain>
    </source>
</reference>
<keyword evidence="3" id="KW-1185">Reference proteome</keyword>
<feature type="compositionally biased region" description="Basic and acidic residues" evidence="1">
    <location>
        <begin position="38"/>
        <end position="65"/>
    </location>
</feature>
<evidence type="ECO:0000313" key="3">
    <source>
        <dbReference type="Proteomes" id="UP000662185"/>
    </source>
</evidence>
<protein>
    <recommendedName>
        <fullName evidence="4">YtkA-like domain-containing protein</fullName>
    </recommendedName>
</protein>
<dbReference type="EMBL" id="JACJQU010000004">
    <property type="protein sequence ID" value="MBD2293643.1"/>
    <property type="molecule type" value="Genomic_DNA"/>
</dbReference>
<dbReference type="Proteomes" id="UP000662185">
    <property type="component" value="Unassembled WGS sequence"/>
</dbReference>
<sequence>MKRILVGIFAVTTLLVAPGCSSTVKSGEAQVSNSETSSKPEKQETKPMSDHKGHSMEQMNHDNHSMENMNHGNNSKISTKATLTAPKNLAANQPINLVIDIQDTAGKPINKFDVFQEKLMHLIVVSDDLEHFDHLHPDYKENGKFEVSANFPQPGEYTLFSDYKPAGQKETLSLTKITIPGSVPLPKNLSKYEKTKTVSDTKVNFKASKEKIKSGEDVSLNFDLKDSKNQPIKDLQPYLGERGHLVIIKSSSPLTTADYIHAHAIKNTTDEKIQFHTKFPQSGTYKMWMQFNRNGKIRTADFWVNVE</sequence>
<feature type="region of interest" description="Disordered" evidence="1">
    <location>
        <begin position="22"/>
        <end position="77"/>
    </location>
</feature>
<feature type="compositionally biased region" description="Polar residues" evidence="1">
    <location>
        <begin position="22"/>
        <end position="37"/>
    </location>
</feature>
<evidence type="ECO:0008006" key="4">
    <source>
        <dbReference type="Google" id="ProtNLM"/>
    </source>
</evidence>
<feature type="compositionally biased region" description="Polar residues" evidence="1">
    <location>
        <begin position="66"/>
        <end position="77"/>
    </location>
</feature>
<gene>
    <name evidence="2" type="ORF">H6G06_09115</name>
</gene>
<accession>A0A926WFP6</accession>
<organism evidence="2 3">
    <name type="scientific">Anabaena sphaerica FACHB-251</name>
    <dbReference type="NCBI Taxonomy" id="2692883"/>
    <lineage>
        <taxon>Bacteria</taxon>
        <taxon>Bacillati</taxon>
        <taxon>Cyanobacteriota</taxon>
        <taxon>Cyanophyceae</taxon>
        <taxon>Nostocales</taxon>
        <taxon>Nostocaceae</taxon>
        <taxon>Anabaena</taxon>
    </lineage>
</organism>
<comment type="caution">
    <text evidence="2">The sequence shown here is derived from an EMBL/GenBank/DDBJ whole genome shotgun (WGS) entry which is preliminary data.</text>
</comment>
<dbReference type="RefSeq" id="WP_190559265.1">
    <property type="nucleotide sequence ID" value="NZ_JACJQU010000004.1"/>
</dbReference>
<evidence type="ECO:0000313" key="2">
    <source>
        <dbReference type="EMBL" id="MBD2293643.1"/>
    </source>
</evidence>